<dbReference type="AlphaFoldDB" id="A0A0F9TSB8"/>
<accession>A0A0F9TSB8</accession>
<comment type="caution">
    <text evidence="2">The sequence shown here is derived from an EMBL/GenBank/DDBJ whole genome shotgun (WGS) entry which is preliminary data.</text>
</comment>
<evidence type="ECO:0000256" key="1">
    <source>
        <dbReference type="SAM" id="MobiDB-lite"/>
    </source>
</evidence>
<gene>
    <name evidence="2" type="ORF">LCGC14_0310570</name>
</gene>
<feature type="region of interest" description="Disordered" evidence="1">
    <location>
        <begin position="1"/>
        <end position="26"/>
    </location>
</feature>
<proteinExistence type="predicted"/>
<reference evidence="2" key="1">
    <citation type="journal article" date="2015" name="Nature">
        <title>Complex archaea that bridge the gap between prokaryotes and eukaryotes.</title>
        <authorList>
            <person name="Spang A."/>
            <person name="Saw J.H."/>
            <person name="Jorgensen S.L."/>
            <person name="Zaremba-Niedzwiedzka K."/>
            <person name="Martijn J."/>
            <person name="Lind A.E."/>
            <person name="van Eijk R."/>
            <person name="Schleper C."/>
            <person name="Guy L."/>
            <person name="Ettema T.J."/>
        </authorList>
    </citation>
    <scope>NUCLEOTIDE SEQUENCE</scope>
</reference>
<organism evidence="2">
    <name type="scientific">marine sediment metagenome</name>
    <dbReference type="NCBI Taxonomy" id="412755"/>
    <lineage>
        <taxon>unclassified sequences</taxon>
        <taxon>metagenomes</taxon>
        <taxon>ecological metagenomes</taxon>
    </lineage>
</organism>
<dbReference type="EMBL" id="LAZR01000203">
    <property type="protein sequence ID" value="KKN82244.1"/>
    <property type="molecule type" value="Genomic_DNA"/>
</dbReference>
<evidence type="ECO:0000313" key="2">
    <source>
        <dbReference type="EMBL" id="KKN82244.1"/>
    </source>
</evidence>
<sequence length="181" mass="19177">MAVGELFPRQKTSKNQRASLFPTPVFQPRPPAVTTLGLGSPLEEFARRTQAQPGILDLINSGGLAGVPGILSPVEERARLRLASGGLLGSEGESLGMAPSSPTADAARLLSGAVRGNPFINEMGQARLMSGRAPLLSEIDPTFFGTTSPTVQRALLGLFQSMGMRPEDVQFFFESTRIPGL</sequence>
<protein>
    <submittedName>
        <fullName evidence="2">Uncharacterized protein</fullName>
    </submittedName>
</protein>
<name>A0A0F9TSB8_9ZZZZ</name>